<evidence type="ECO:0000313" key="8">
    <source>
        <dbReference type="EMBL" id="KKQ69549.1"/>
    </source>
</evidence>
<comment type="caution">
    <text evidence="8">The sequence shown here is derived from an EMBL/GenBank/DDBJ whole genome shotgun (WGS) entry which is preliminary data.</text>
</comment>
<dbReference type="SMART" id="SM00448">
    <property type="entry name" value="REC"/>
    <property type="match status" value="1"/>
</dbReference>
<keyword evidence="5" id="KW-0804">Transcription</keyword>
<dbReference type="InterPro" id="IPR011006">
    <property type="entry name" value="CheY-like_superfamily"/>
</dbReference>
<dbReference type="Proteomes" id="UP000034022">
    <property type="component" value="Unassembled WGS sequence"/>
</dbReference>
<reference evidence="8 9" key="1">
    <citation type="journal article" date="2015" name="Nature">
        <title>rRNA introns, odd ribosomes, and small enigmatic genomes across a large radiation of phyla.</title>
        <authorList>
            <person name="Brown C.T."/>
            <person name="Hug L.A."/>
            <person name="Thomas B.C."/>
            <person name="Sharon I."/>
            <person name="Castelle C.J."/>
            <person name="Singh A."/>
            <person name="Wilkins M.J."/>
            <person name="Williams K.H."/>
            <person name="Banfield J.F."/>
        </authorList>
    </citation>
    <scope>NUCLEOTIDE SEQUENCE [LARGE SCALE GENOMIC DNA]</scope>
</reference>
<keyword evidence="1 6" id="KW-0597">Phosphoprotein</keyword>
<evidence type="ECO:0000313" key="9">
    <source>
        <dbReference type="Proteomes" id="UP000034022"/>
    </source>
</evidence>
<dbReference type="Pfam" id="PF00072">
    <property type="entry name" value="Response_reg"/>
    <property type="match status" value="1"/>
</dbReference>
<dbReference type="PROSITE" id="PS50110">
    <property type="entry name" value="RESPONSE_REGULATORY"/>
    <property type="match status" value="1"/>
</dbReference>
<name>A0A0G0M773_9BACT</name>
<evidence type="ECO:0000256" key="3">
    <source>
        <dbReference type="ARBA" id="ARBA00023015"/>
    </source>
</evidence>
<dbReference type="SUPFAM" id="SSF52172">
    <property type="entry name" value="CheY-like"/>
    <property type="match status" value="1"/>
</dbReference>
<gene>
    <name evidence="8" type="ORF">US91_C0013G0017</name>
</gene>
<dbReference type="PANTHER" id="PTHR44591">
    <property type="entry name" value="STRESS RESPONSE REGULATOR PROTEIN 1"/>
    <property type="match status" value="1"/>
</dbReference>
<dbReference type="AlphaFoldDB" id="A0A0G0M773"/>
<proteinExistence type="predicted"/>
<evidence type="ECO:0000256" key="4">
    <source>
        <dbReference type="ARBA" id="ARBA00023125"/>
    </source>
</evidence>
<evidence type="ECO:0000256" key="1">
    <source>
        <dbReference type="ARBA" id="ARBA00022553"/>
    </source>
</evidence>
<dbReference type="CDD" id="cd17574">
    <property type="entry name" value="REC_OmpR"/>
    <property type="match status" value="1"/>
</dbReference>
<evidence type="ECO:0000256" key="6">
    <source>
        <dbReference type="PROSITE-ProRule" id="PRU00169"/>
    </source>
</evidence>
<dbReference type="EMBL" id="LBUU01000013">
    <property type="protein sequence ID" value="KKQ69549.1"/>
    <property type="molecule type" value="Genomic_DNA"/>
</dbReference>
<evidence type="ECO:0000256" key="5">
    <source>
        <dbReference type="ARBA" id="ARBA00023163"/>
    </source>
</evidence>
<protein>
    <submittedName>
        <fullName evidence="8">Response regulator PhoP</fullName>
    </submittedName>
</protein>
<feature type="domain" description="Response regulatory" evidence="7">
    <location>
        <begin position="4"/>
        <end position="120"/>
    </location>
</feature>
<keyword evidence="2" id="KW-0902">Two-component regulatory system</keyword>
<sequence length="121" mass="13335">MNKKILIVEDDEMIASMYKTKLEQEGYLVLMANNGAQGLSMAMSQNPDLVLLDIIMPQLDGFSVLQELRSSAKMKSTPIIMLTNLGTDEDKKKGGEYGATDYLVKASLTPTQVGEAIKKYL</sequence>
<dbReference type="GO" id="GO:0000160">
    <property type="term" value="P:phosphorelay signal transduction system"/>
    <property type="evidence" value="ECO:0007669"/>
    <property type="project" value="UniProtKB-KW"/>
</dbReference>
<feature type="modified residue" description="4-aspartylphosphate" evidence="6">
    <location>
        <position position="53"/>
    </location>
</feature>
<dbReference type="InterPro" id="IPR050595">
    <property type="entry name" value="Bact_response_regulator"/>
</dbReference>
<dbReference type="InterPro" id="IPR001789">
    <property type="entry name" value="Sig_transdc_resp-reg_receiver"/>
</dbReference>
<keyword evidence="3" id="KW-0805">Transcription regulation</keyword>
<accession>A0A0G0M773</accession>
<evidence type="ECO:0000259" key="7">
    <source>
        <dbReference type="PROSITE" id="PS50110"/>
    </source>
</evidence>
<organism evidence="8 9">
    <name type="scientific">Candidatus Falkowbacteria bacterium GW2011_GWE1_38_31</name>
    <dbReference type="NCBI Taxonomy" id="1618638"/>
    <lineage>
        <taxon>Bacteria</taxon>
        <taxon>Candidatus Falkowiibacteriota</taxon>
    </lineage>
</organism>
<dbReference type="FunFam" id="3.40.50.2300:FF:000001">
    <property type="entry name" value="DNA-binding response regulator PhoB"/>
    <property type="match status" value="1"/>
</dbReference>
<dbReference type="PANTHER" id="PTHR44591:SF3">
    <property type="entry name" value="RESPONSE REGULATORY DOMAIN-CONTAINING PROTEIN"/>
    <property type="match status" value="1"/>
</dbReference>
<dbReference type="Gene3D" id="3.40.50.2300">
    <property type="match status" value="1"/>
</dbReference>
<keyword evidence="4" id="KW-0238">DNA-binding</keyword>
<dbReference type="GO" id="GO:0003677">
    <property type="term" value="F:DNA binding"/>
    <property type="evidence" value="ECO:0007669"/>
    <property type="project" value="UniProtKB-KW"/>
</dbReference>
<evidence type="ECO:0000256" key="2">
    <source>
        <dbReference type="ARBA" id="ARBA00023012"/>
    </source>
</evidence>